<feature type="region of interest" description="Disordered" evidence="1">
    <location>
        <begin position="168"/>
        <end position="239"/>
    </location>
</feature>
<reference evidence="3 4" key="1">
    <citation type="submission" date="2017-11" db="EMBL/GenBank/DDBJ databases">
        <title>The genome of Rhizophagus clarus HR1 reveals common genetic basis of auxotrophy among arbuscular mycorrhizal fungi.</title>
        <authorList>
            <person name="Kobayashi Y."/>
        </authorList>
    </citation>
    <scope>NUCLEOTIDE SEQUENCE [LARGE SCALE GENOMIC DNA]</scope>
    <source>
        <strain evidence="3 4">HR1</strain>
    </source>
</reference>
<dbReference type="AlphaFoldDB" id="A0A2Z6QNW1"/>
<keyword evidence="4" id="KW-1185">Reference proteome</keyword>
<dbReference type="InterPro" id="IPR004875">
    <property type="entry name" value="DDE_SF_endonuclease_dom"/>
</dbReference>
<gene>
    <name evidence="3" type="ORF">RclHR1_19200001</name>
</gene>
<feature type="domain" description="DDE-1" evidence="2">
    <location>
        <begin position="39"/>
        <end position="140"/>
    </location>
</feature>
<dbReference type="Proteomes" id="UP000247702">
    <property type="component" value="Unassembled WGS sequence"/>
</dbReference>
<evidence type="ECO:0000313" key="4">
    <source>
        <dbReference type="Proteomes" id="UP000247702"/>
    </source>
</evidence>
<comment type="caution">
    <text evidence="3">The sequence shown here is derived from an EMBL/GenBank/DDBJ whole genome shotgun (WGS) entry which is preliminary data.</text>
</comment>
<feature type="compositionally biased region" description="Acidic residues" evidence="1">
    <location>
        <begin position="188"/>
        <end position="218"/>
    </location>
</feature>
<dbReference type="GO" id="GO:0003676">
    <property type="term" value="F:nucleic acid binding"/>
    <property type="evidence" value="ECO:0007669"/>
    <property type="project" value="InterPro"/>
</dbReference>
<organism evidence="3 4">
    <name type="scientific">Rhizophagus clarus</name>
    <dbReference type="NCBI Taxonomy" id="94130"/>
    <lineage>
        <taxon>Eukaryota</taxon>
        <taxon>Fungi</taxon>
        <taxon>Fungi incertae sedis</taxon>
        <taxon>Mucoromycota</taxon>
        <taxon>Glomeromycotina</taxon>
        <taxon>Glomeromycetes</taxon>
        <taxon>Glomerales</taxon>
        <taxon>Glomeraceae</taxon>
        <taxon>Rhizophagus</taxon>
    </lineage>
</organism>
<accession>A0A2Z6QNW1</accession>
<evidence type="ECO:0000256" key="1">
    <source>
        <dbReference type="SAM" id="MobiDB-lite"/>
    </source>
</evidence>
<protein>
    <recommendedName>
        <fullName evidence="2">DDE-1 domain-containing protein</fullName>
    </recommendedName>
</protein>
<evidence type="ECO:0000313" key="3">
    <source>
        <dbReference type="EMBL" id="GBB91827.1"/>
    </source>
</evidence>
<dbReference type="Pfam" id="PF03184">
    <property type="entry name" value="DDE_1"/>
    <property type="match status" value="1"/>
</dbReference>
<feature type="compositionally biased region" description="Basic and acidic residues" evidence="1">
    <location>
        <begin position="219"/>
        <end position="228"/>
    </location>
</feature>
<evidence type="ECO:0000259" key="2">
    <source>
        <dbReference type="Pfam" id="PF03184"/>
    </source>
</evidence>
<dbReference type="STRING" id="94130.A0A2Z6QNW1"/>
<name>A0A2Z6QNW1_9GLOM</name>
<sequence length="239" mass="27681">MDETPVSFDLPTNTTVDELDARSVSIRITYHERTNFTVVLTFLDSFSAHIVDSVKRRFSKKKTDIAVIPEGLTSRLQPLDVSVNKSFKSKMRRRYNEWIAETIKDLTPTGIIKRPTYETIAHWVKDSWEAVDVNLIQRSFKCYGISNNRDGTEDGWIFNYDRLEQQASKPNNEVAPLSDKEDKNTSDEGYETDTSEEEHETEGSDEEFGNNENDEESENDKSDEEHGNRINLMRVNMRR</sequence>
<proteinExistence type="predicted"/>
<dbReference type="EMBL" id="BEXD01001025">
    <property type="protein sequence ID" value="GBB91827.1"/>
    <property type="molecule type" value="Genomic_DNA"/>
</dbReference>